<accession>A0ABV9RUX8</accession>
<evidence type="ECO:0000313" key="2">
    <source>
        <dbReference type="EMBL" id="MFC4852469.1"/>
    </source>
</evidence>
<dbReference type="InterPro" id="IPR004360">
    <property type="entry name" value="Glyas_Fos-R_dOase_dom"/>
</dbReference>
<comment type="caution">
    <text evidence="2">The sequence shown here is derived from an EMBL/GenBank/DDBJ whole genome shotgun (WGS) entry which is preliminary data.</text>
</comment>
<dbReference type="Proteomes" id="UP001595859">
    <property type="component" value="Unassembled WGS sequence"/>
</dbReference>
<organism evidence="2 3">
    <name type="scientific">Actinophytocola glycyrrhizae</name>
    <dbReference type="NCBI Taxonomy" id="2044873"/>
    <lineage>
        <taxon>Bacteria</taxon>
        <taxon>Bacillati</taxon>
        <taxon>Actinomycetota</taxon>
        <taxon>Actinomycetes</taxon>
        <taxon>Pseudonocardiales</taxon>
        <taxon>Pseudonocardiaceae</taxon>
    </lineage>
</organism>
<protein>
    <submittedName>
        <fullName evidence="2">VOC family protein</fullName>
    </submittedName>
</protein>
<dbReference type="InterPro" id="IPR029068">
    <property type="entry name" value="Glyas_Bleomycin-R_OHBP_Dase"/>
</dbReference>
<name>A0ABV9RUX8_9PSEU</name>
<keyword evidence="3" id="KW-1185">Reference proteome</keyword>
<dbReference type="Pfam" id="PF00903">
    <property type="entry name" value="Glyoxalase"/>
    <property type="match status" value="1"/>
</dbReference>
<dbReference type="EMBL" id="JBHSIS010000002">
    <property type="protein sequence ID" value="MFC4852469.1"/>
    <property type="molecule type" value="Genomic_DNA"/>
</dbReference>
<proteinExistence type="predicted"/>
<evidence type="ECO:0000259" key="1">
    <source>
        <dbReference type="Pfam" id="PF00903"/>
    </source>
</evidence>
<gene>
    <name evidence="2" type="ORF">ACFPCV_03060</name>
</gene>
<reference evidence="3" key="1">
    <citation type="journal article" date="2019" name="Int. J. Syst. Evol. Microbiol.">
        <title>The Global Catalogue of Microorganisms (GCM) 10K type strain sequencing project: providing services to taxonomists for standard genome sequencing and annotation.</title>
        <authorList>
            <consortium name="The Broad Institute Genomics Platform"/>
            <consortium name="The Broad Institute Genome Sequencing Center for Infectious Disease"/>
            <person name="Wu L."/>
            <person name="Ma J."/>
        </authorList>
    </citation>
    <scope>NUCLEOTIDE SEQUENCE [LARGE SCALE GENOMIC DNA]</scope>
    <source>
        <strain evidence="3">ZS-22-S1</strain>
    </source>
</reference>
<feature type="domain" description="Glyoxalase/fosfomycin resistance/dioxygenase" evidence="1">
    <location>
        <begin position="3"/>
        <end position="64"/>
    </location>
</feature>
<dbReference type="SUPFAM" id="SSF54593">
    <property type="entry name" value="Glyoxalase/Bleomycin resistance protein/Dihydroxybiphenyl dioxygenase"/>
    <property type="match status" value="1"/>
</dbReference>
<dbReference type="RefSeq" id="WP_378054208.1">
    <property type="nucleotide sequence ID" value="NZ_JBHSIS010000002.1"/>
</dbReference>
<sequence>MLRIGSTVLGAADVRRAAEFWSRALGYVPRDEIEETWAVLTPPDGNGQNVSLMLSRTPVQEELGAGRVDWQDYRPGFGRVRCLVPVRVVGSSSPDGQVSGVAEGQVGGGLGGWAYAPSGLRGAGPRFAGPGRVDGVAMP</sequence>
<dbReference type="Gene3D" id="3.10.180.10">
    <property type="entry name" value="2,3-Dihydroxybiphenyl 1,2-Dioxygenase, domain 1"/>
    <property type="match status" value="1"/>
</dbReference>
<evidence type="ECO:0000313" key="3">
    <source>
        <dbReference type="Proteomes" id="UP001595859"/>
    </source>
</evidence>